<name>Q2SPA5_HAHCH</name>
<evidence type="ECO:0000313" key="2">
    <source>
        <dbReference type="Proteomes" id="UP000000238"/>
    </source>
</evidence>
<sequence>MIIMNEKAIYSDCESFTAFPDPGKVFSSELEKRLLLPLGIYKLGDDIESEVLLAIPLGNEEGLLGIENIGDNCGDLWLTYTNKDGRWSLDCTENNLHSFEHFSEVAKERFQETKESFKKDGYITSLGDISSKLPLLHTGGSITSYSNCFCEIQDHFCHTLSDIPGDEGSLNKYVKVFDKLGHEYRYIGYAEGANYSHRYMPEFHFFYKKETKTTLVISEFS</sequence>
<proteinExistence type="predicted"/>
<gene>
    <name evidence="1" type="ordered locus">HCH_00617</name>
</gene>
<accession>Q2SPA5</accession>
<dbReference type="HOGENOM" id="CLU_1254470_0_0_6"/>
<dbReference type="AlphaFoldDB" id="Q2SPA5"/>
<organism evidence="1 2">
    <name type="scientific">Hahella chejuensis (strain KCTC 2396)</name>
    <dbReference type="NCBI Taxonomy" id="349521"/>
    <lineage>
        <taxon>Bacteria</taxon>
        <taxon>Pseudomonadati</taxon>
        <taxon>Pseudomonadota</taxon>
        <taxon>Gammaproteobacteria</taxon>
        <taxon>Oceanospirillales</taxon>
        <taxon>Hahellaceae</taxon>
        <taxon>Hahella</taxon>
    </lineage>
</organism>
<dbReference type="EMBL" id="CP000155">
    <property type="protein sequence ID" value="ABC27519.1"/>
    <property type="molecule type" value="Genomic_DNA"/>
</dbReference>
<keyword evidence="2" id="KW-1185">Reference proteome</keyword>
<evidence type="ECO:0000313" key="1">
    <source>
        <dbReference type="EMBL" id="ABC27519.1"/>
    </source>
</evidence>
<dbReference type="KEGG" id="hch:HCH_00617"/>
<dbReference type="Proteomes" id="UP000000238">
    <property type="component" value="Chromosome"/>
</dbReference>
<protein>
    <submittedName>
        <fullName evidence="1">Uncharacterized protein</fullName>
    </submittedName>
</protein>
<reference evidence="1 2" key="1">
    <citation type="journal article" date="2005" name="Nucleic Acids Res.">
        <title>Genomic blueprint of Hahella chejuensis, a marine microbe producing an algicidal agent.</title>
        <authorList>
            <person name="Jeong H."/>
            <person name="Yim J.H."/>
            <person name="Lee C."/>
            <person name="Choi S.-H."/>
            <person name="Park Y.K."/>
            <person name="Yoon S.H."/>
            <person name="Hur C.-G."/>
            <person name="Kang H.-Y."/>
            <person name="Kim D."/>
            <person name="Lee H.H."/>
            <person name="Park K.H."/>
            <person name="Park S.-H."/>
            <person name="Park H.-S."/>
            <person name="Lee H.K."/>
            <person name="Oh T.K."/>
            <person name="Kim J.F."/>
        </authorList>
    </citation>
    <scope>NUCLEOTIDE SEQUENCE [LARGE SCALE GENOMIC DNA]</scope>
    <source>
        <strain evidence="1 2">KCTC 2396</strain>
    </source>
</reference>